<dbReference type="InterPro" id="IPR001647">
    <property type="entry name" value="HTH_TetR"/>
</dbReference>
<dbReference type="PRINTS" id="PR00455">
    <property type="entry name" value="HTHTETR"/>
</dbReference>
<sequence>MSGPVKRRYDSSRRQEQAKENRRRILSAAHDLFVTKGYGRTTIADVAAEAGVAPETVYSAFKNKPALLHRTWDVTVGGDDEDVPMLERPPLRALFAEPDLRTRFAAFAIVNTAAMRRTARLHLAVRGAAASDPAAAAMLAEIDRQRLESMGGHAREAAATGRLAVSEDECRDVLWSTTDGTLWHRLVECQGWSDERYAAWLGRLWVSSFVVTFG</sequence>
<dbReference type="PANTHER" id="PTHR30055:SF234">
    <property type="entry name" value="HTH-TYPE TRANSCRIPTIONAL REGULATOR BETI"/>
    <property type="match status" value="1"/>
</dbReference>
<name>A0A6I8M5E5_9PSEU</name>
<keyword evidence="3" id="KW-0804">Transcription</keyword>
<dbReference type="Pfam" id="PF00440">
    <property type="entry name" value="TetR_N"/>
    <property type="match status" value="1"/>
</dbReference>
<dbReference type="Gene3D" id="1.10.357.10">
    <property type="entry name" value="Tetracycline Repressor, domain 2"/>
    <property type="match status" value="1"/>
</dbReference>
<evidence type="ECO:0000256" key="1">
    <source>
        <dbReference type="ARBA" id="ARBA00023015"/>
    </source>
</evidence>
<dbReference type="SUPFAM" id="SSF46689">
    <property type="entry name" value="Homeodomain-like"/>
    <property type="match status" value="1"/>
</dbReference>
<protein>
    <submittedName>
        <fullName evidence="7">Transcriptional regulator</fullName>
    </submittedName>
</protein>
<dbReference type="Proteomes" id="UP000399805">
    <property type="component" value="Unassembled WGS sequence"/>
</dbReference>
<organism evidence="7 8">
    <name type="scientific">Amycolatopsis camponoti</name>
    <dbReference type="NCBI Taxonomy" id="2606593"/>
    <lineage>
        <taxon>Bacteria</taxon>
        <taxon>Bacillati</taxon>
        <taxon>Actinomycetota</taxon>
        <taxon>Actinomycetes</taxon>
        <taxon>Pseudonocardiales</taxon>
        <taxon>Pseudonocardiaceae</taxon>
        <taxon>Amycolatopsis</taxon>
    </lineage>
</organism>
<dbReference type="GO" id="GO:0000976">
    <property type="term" value="F:transcription cis-regulatory region binding"/>
    <property type="evidence" value="ECO:0007669"/>
    <property type="project" value="TreeGrafter"/>
</dbReference>
<evidence type="ECO:0000256" key="4">
    <source>
        <dbReference type="PROSITE-ProRule" id="PRU00335"/>
    </source>
</evidence>
<feature type="compositionally biased region" description="Basic and acidic residues" evidence="5">
    <location>
        <begin position="7"/>
        <end position="20"/>
    </location>
</feature>
<keyword evidence="8" id="KW-1185">Reference proteome</keyword>
<feature type="domain" description="HTH tetR-type" evidence="6">
    <location>
        <begin position="19"/>
        <end position="79"/>
    </location>
</feature>
<dbReference type="GO" id="GO:0003700">
    <property type="term" value="F:DNA-binding transcription factor activity"/>
    <property type="evidence" value="ECO:0007669"/>
    <property type="project" value="TreeGrafter"/>
</dbReference>
<feature type="region of interest" description="Disordered" evidence="5">
    <location>
        <begin position="1"/>
        <end position="21"/>
    </location>
</feature>
<dbReference type="RefSeq" id="WP_155549777.1">
    <property type="nucleotide sequence ID" value="NZ_CABVGP010000004.1"/>
</dbReference>
<dbReference type="PANTHER" id="PTHR30055">
    <property type="entry name" value="HTH-TYPE TRANSCRIPTIONAL REGULATOR RUTR"/>
    <property type="match status" value="1"/>
</dbReference>
<dbReference type="EMBL" id="CABVGP010000004">
    <property type="protein sequence ID" value="VVJ25153.1"/>
    <property type="molecule type" value="Genomic_DNA"/>
</dbReference>
<keyword evidence="1" id="KW-0805">Transcription regulation</keyword>
<keyword evidence="2 4" id="KW-0238">DNA-binding</keyword>
<dbReference type="InterPro" id="IPR009057">
    <property type="entry name" value="Homeodomain-like_sf"/>
</dbReference>
<proteinExistence type="predicted"/>
<dbReference type="AlphaFoldDB" id="A0A6I8M5E5"/>
<evidence type="ECO:0000313" key="8">
    <source>
        <dbReference type="Proteomes" id="UP000399805"/>
    </source>
</evidence>
<evidence type="ECO:0000259" key="6">
    <source>
        <dbReference type="PROSITE" id="PS50977"/>
    </source>
</evidence>
<dbReference type="InterPro" id="IPR050109">
    <property type="entry name" value="HTH-type_TetR-like_transc_reg"/>
</dbReference>
<evidence type="ECO:0000313" key="7">
    <source>
        <dbReference type="EMBL" id="VVJ25153.1"/>
    </source>
</evidence>
<gene>
    <name evidence="7" type="ORF">AA23TX_09902</name>
</gene>
<dbReference type="PROSITE" id="PS50977">
    <property type="entry name" value="HTH_TETR_2"/>
    <property type="match status" value="1"/>
</dbReference>
<feature type="DNA-binding region" description="H-T-H motif" evidence="4">
    <location>
        <begin position="42"/>
        <end position="61"/>
    </location>
</feature>
<accession>A0A6I8M5E5</accession>
<evidence type="ECO:0000256" key="5">
    <source>
        <dbReference type="SAM" id="MobiDB-lite"/>
    </source>
</evidence>
<reference evidence="7 8" key="1">
    <citation type="submission" date="2019-09" db="EMBL/GenBank/DDBJ databases">
        <authorList>
            <person name="Leyn A S."/>
        </authorList>
    </citation>
    <scope>NUCLEOTIDE SEQUENCE [LARGE SCALE GENOMIC DNA]</scope>
    <source>
        <strain evidence="7">AA231_1</strain>
    </source>
</reference>
<evidence type="ECO:0000256" key="3">
    <source>
        <dbReference type="ARBA" id="ARBA00023163"/>
    </source>
</evidence>
<evidence type="ECO:0000256" key="2">
    <source>
        <dbReference type="ARBA" id="ARBA00023125"/>
    </source>
</evidence>